<evidence type="ECO:0000313" key="1">
    <source>
        <dbReference type="EMBL" id="KAF0904802.1"/>
    </source>
</evidence>
<accession>A0A6G1CXG9</accession>
<dbReference type="Proteomes" id="UP000479710">
    <property type="component" value="Unassembled WGS sequence"/>
</dbReference>
<protein>
    <submittedName>
        <fullName evidence="1">Uncharacterized protein</fullName>
    </submittedName>
</protein>
<name>A0A6G1CXG9_9ORYZ</name>
<dbReference type="OrthoDB" id="10543474at2759"/>
<gene>
    <name evidence="1" type="ORF">E2562_037317</name>
</gene>
<dbReference type="AlphaFoldDB" id="A0A6G1CXG9"/>
<evidence type="ECO:0000313" key="2">
    <source>
        <dbReference type="Proteomes" id="UP000479710"/>
    </source>
</evidence>
<organism evidence="1 2">
    <name type="scientific">Oryza meyeriana var. granulata</name>
    <dbReference type="NCBI Taxonomy" id="110450"/>
    <lineage>
        <taxon>Eukaryota</taxon>
        <taxon>Viridiplantae</taxon>
        <taxon>Streptophyta</taxon>
        <taxon>Embryophyta</taxon>
        <taxon>Tracheophyta</taxon>
        <taxon>Spermatophyta</taxon>
        <taxon>Magnoliopsida</taxon>
        <taxon>Liliopsida</taxon>
        <taxon>Poales</taxon>
        <taxon>Poaceae</taxon>
        <taxon>BOP clade</taxon>
        <taxon>Oryzoideae</taxon>
        <taxon>Oryzeae</taxon>
        <taxon>Oryzinae</taxon>
        <taxon>Oryza</taxon>
        <taxon>Oryza meyeriana</taxon>
    </lineage>
</organism>
<dbReference type="EMBL" id="SPHZ02000008">
    <property type="protein sequence ID" value="KAF0904802.1"/>
    <property type="molecule type" value="Genomic_DNA"/>
</dbReference>
<sequence length="96" mass="10587">MATDKPSARVGPVPFEDVGGELDTALPEQQPERLSHLADMVSSLPSKMEVNLGVRIYCYQGFWLPDNWVVAAVDMQRSFMPLAGKLFLTHSCPHAS</sequence>
<reference evidence="1 2" key="1">
    <citation type="submission" date="2019-11" db="EMBL/GenBank/DDBJ databases">
        <title>Whole genome sequence of Oryza granulata.</title>
        <authorList>
            <person name="Li W."/>
        </authorList>
    </citation>
    <scope>NUCLEOTIDE SEQUENCE [LARGE SCALE GENOMIC DNA]</scope>
    <source>
        <strain evidence="2">cv. Menghai</strain>
        <tissue evidence="1">Leaf</tissue>
    </source>
</reference>
<comment type="caution">
    <text evidence="1">The sequence shown here is derived from an EMBL/GenBank/DDBJ whole genome shotgun (WGS) entry which is preliminary data.</text>
</comment>
<keyword evidence="2" id="KW-1185">Reference proteome</keyword>
<proteinExistence type="predicted"/>